<reference evidence="1 2" key="1">
    <citation type="submission" date="2016-01" db="EMBL/GenBank/DDBJ databases">
        <title>The new phylogeny of the genus Mycobacterium.</title>
        <authorList>
            <person name="Tarcisio F."/>
            <person name="Conor M."/>
            <person name="Antonella G."/>
            <person name="Elisabetta G."/>
            <person name="Giulia F.S."/>
            <person name="Sara T."/>
            <person name="Anna F."/>
            <person name="Clotilde B."/>
            <person name="Roberto B."/>
            <person name="Veronica D.S."/>
            <person name="Fabio R."/>
            <person name="Monica P."/>
            <person name="Olivier J."/>
            <person name="Enrico T."/>
            <person name="Nicola S."/>
        </authorList>
    </citation>
    <scope>NUCLEOTIDE SEQUENCE [LARGE SCALE GENOMIC DNA]</scope>
    <source>
        <strain evidence="1 2">DSM 45176</strain>
    </source>
</reference>
<dbReference type="Proteomes" id="UP000193087">
    <property type="component" value="Unassembled WGS sequence"/>
</dbReference>
<organism evidence="1 2">
    <name type="scientific">Mycobacterium riyadhense</name>
    <dbReference type="NCBI Taxonomy" id="486698"/>
    <lineage>
        <taxon>Bacteria</taxon>
        <taxon>Bacillati</taxon>
        <taxon>Actinomycetota</taxon>
        <taxon>Actinomycetes</taxon>
        <taxon>Mycobacteriales</taxon>
        <taxon>Mycobacteriaceae</taxon>
        <taxon>Mycobacterium</taxon>
    </lineage>
</organism>
<dbReference type="RefSeq" id="WP_085250636.1">
    <property type="nucleotide sequence ID" value="NZ_CAJMWI010000001.1"/>
</dbReference>
<protein>
    <submittedName>
        <fullName evidence="1">Uncharacterized protein</fullName>
    </submittedName>
</protein>
<comment type="caution">
    <text evidence="1">The sequence shown here is derived from an EMBL/GenBank/DDBJ whole genome shotgun (WGS) entry which is preliminary data.</text>
</comment>
<dbReference type="OrthoDB" id="2510110at2"/>
<sequence>MPIEVVRQVIDDLDTVCQFGGELQYQAALADAERAVLRDPDRWITPRDLDKYFRYGPPPAWADFPSKSRRIGVGLWLPTELLDTAVWRYLEEFNPMRDTVTTVERIDYTIRLRSV</sequence>
<proteinExistence type="predicted"/>
<evidence type="ECO:0000313" key="1">
    <source>
        <dbReference type="EMBL" id="ORW78599.1"/>
    </source>
</evidence>
<keyword evidence="2" id="KW-1185">Reference proteome</keyword>
<dbReference type="STRING" id="486698.AWC22_19495"/>
<dbReference type="AlphaFoldDB" id="A0A1X2CTB0"/>
<evidence type="ECO:0000313" key="2">
    <source>
        <dbReference type="Proteomes" id="UP000193087"/>
    </source>
</evidence>
<name>A0A1X2CTB0_9MYCO</name>
<accession>A0A1X2CTB0</accession>
<gene>
    <name evidence="1" type="ORF">AWC22_19495</name>
</gene>
<dbReference type="EMBL" id="LQPQ01000080">
    <property type="protein sequence ID" value="ORW78599.1"/>
    <property type="molecule type" value="Genomic_DNA"/>
</dbReference>
<dbReference type="GeneID" id="93496817"/>